<evidence type="ECO:0000313" key="4">
    <source>
        <dbReference type="Proteomes" id="UP001168877"/>
    </source>
</evidence>
<dbReference type="InterPro" id="IPR011990">
    <property type="entry name" value="TPR-like_helical_dom_sf"/>
</dbReference>
<evidence type="ECO:0000313" key="3">
    <source>
        <dbReference type="EMBL" id="KAK0601317.1"/>
    </source>
</evidence>
<dbReference type="NCBIfam" id="TIGR00756">
    <property type="entry name" value="PPR"/>
    <property type="match status" value="3"/>
</dbReference>
<organism evidence="3 4">
    <name type="scientific">Acer saccharum</name>
    <name type="common">Sugar maple</name>
    <dbReference type="NCBI Taxonomy" id="4024"/>
    <lineage>
        <taxon>Eukaryota</taxon>
        <taxon>Viridiplantae</taxon>
        <taxon>Streptophyta</taxon>
        <taxon>Embryophyta</taxon>
        <taxon>Tracheophyta</taxon>
        <taxon>Spermatophyta</taxon>
        <taxon>Magnoliopsida</taxon>
        <taxon>eudicotyledons</taxon>
        <taxon>Gunneridae</taxon>
        <taxon>Pentapetalae</taxon>
        <taxon>rosids</taxon>
        <taxon>malvids</taxon>
        <taxon>Sapindales</taxon>
        <taxon>Sapindaceae</taxon>
        <taxon>Hippocastanoideae</taxon>
        <taxon>Acereae</taxon>
        <taxon>Acer</taxon>
    </lineage>
</organism>
<protein>
    <recommendedName>
        <fullName evidence="5">Pentatricopeptide repeat-containing protein</fullName>
    </recommendedName>
</protein>
<feature type="repeat" description="PPR" evidence="2">
    <location>
        <begin position="106"/>
        <end position="140"/>
    </location>
</feature>
<comment type="caution">
    <text evidence="3">The sequence shown here is derived from an EMBL/GenBank/DDBJ whole genome shotgun (WGS) entry which is preliminary data.</text>
</comment>
<proteinExistence type="predicted"/>
<dbReference type="PROSITE" id="PS51375">
    <property type="entry name" value="PPR"/>
    <property type="match status" value="2"/>
</dbReference>
<dbReference type="GO" id="GO:0009451">
    <property type="term" value="P:RNA modification"/>
    <property type="evidence" value="ECO:0007669"/>
    <property type="project" value="InterPro"/>
</dbReference>
<dbReference type="Proteomes" id="UP001168877">
    <property type="component" value="Unassembled WGS sequence"/>
</dbReference>
<feature type="repeat" description="PPR" evidence="2">
    <location>
        <begin position="15"/>
        <end position="49"/>
    </location>
</feature>
<dbReference type="EMBL" id="JAUESC010000003">
    <property type="protein sequence ID" value="KAK0601317.1"/>
    <property type="molecule type" value="Genomic_DNA"/>
</dbReference>
<dbReference type="Gene3D" id="1.25.40.10">
    <property type="entry name" value="Tetratricopeptide repeat domain"/>
    <property type="match status" value="2"/>
</dbReference>
<dbReference type="Pfam" id="PF13041">
    <property type="entry name" value="PPR_2"/>
    <property type="match status" value="1"/>
</dbReference>
<dbReference type="InterPro" id="IPR002885">
    <property type="entry name" value="PPR_rpt"/>
</dbReference>
<keyword evidence="4" id="KW-1185">Reference proteome</keyword>
<dbReference type="PANTHER" id="PTHR47926">
    <property type="entry name" value="PENTATRICOPEPTIDE REPEAT-CONTAINING PROTEIN"/>
    <property type="match status" value="1"/>
</dbReference>
<accession>A0AA39W265</accession>
<reference evidence="3" key="2">
    <citation type="submission" date="2023-06" db="EMBL/GenBank/DDBJ databases">
        <authorList>
            <person name="Swenson N.G."/>
            <person name="Wegrzyn J.L."/>
            <person name="Mcevoy S.L."/>
        </authorList>
    </citation>
    <scope>NUCLEOTIDE SEQUENCE</scope>
    <source>
        <strain evidence="3">NS2018</strain>
        <tissue evidence="3">Leaf</tissue>
    </source>
</reference>
<keyword evidence="1" id="KW-0677">Repeat</keyword>
<dbReference type="InterPro" id="IPR046960">
    <property type="entry name" value="PPR_At4g14850-like_plant"/>
</dbReference>
<evidence type="ECO:0000256" key="1">
    <source>
        <dbReference type="ARBA" id="ARBA00022737"/>
    </source>
</evidence>
<dbReference type="FunFam" id="1.25.40.10:FF:000242">
    <property type="entry name" value="Pentatricopeptide repeat-containing protein"/>
    <property type="match status" value="1"/>
</dbReference>
<evidence type="ECO:0008006" key="5">
    <source>
        <dbReference type="Google" id="ProtNLM"/>
    </source>
</evidence>
<reference evidence="3" key="1">
    <citation type="journal article" date="2022" name="Plant J.">
        <title>Strategies of tolerance reflected in two North American maple genomes.</title>
        <authorList>
            <person name="McEvoy S.L."/>
            <person name="Sezen U.U."/>
            <person name="Trouern-Trend A."/>
            <person name="McMahon S.M."/>
            <person name="Schaberg P.G."/>
            <person name="Yang J."/>
            <person name="Wegrzyn J.L."/>
            <person name="Swenson N.G."/>
        </authorList>
    </citation>
    <scope>NUCLEOTIDE SEQUENCE</scope>
    <source>
        <strain evidence="3">NS2018</strain>
    </source>
</reference>
<evidence type="ECO:0000256" key="2">
    <source>
        <dbReference type="PROSITE-ProRule" id="PRU00708"/>
    </source>
</evidence>
<dbReference type="SUPFAM" id="SSF48452">
    <property type="entry name" value="TPR-like"/>
    <property type="match status" value="1"/>
</dbReference>
<sequence length="217" mass="24476">MKSGLKVFDEIPKWNVVAWTNLIAGYVNNDCATEAIRVFKDMESLNVEPNEITLVHVLVAWARSRDLVFANWVMIHLCQIALVDMYAKSGEAKSARKVFSDLKRKDTMAWTSMIIGLAMHGHGEEALSTFKRMQEDATVSPDQITYIGVLCACSHVGLVEKGRRHFTEMINVYGIEPTIEHYGCMVDLLSRAGHFEEAERLVEQMPMQPNIAVWGDS</sequence>
<name>A0AA39W265_ACESA</name>
<dbReference type="GO" id="GO:0003723">
    <property type="term" value="F:RNA binding"/>
    <property type="evidence" value="ECO:0007669"/>
    <property type="project" value="InterPro"/>
</dbReference>
<gene>
    <name evidence="3" type="ORF">LWI29_023147</name>
</gene>
<dbReference type="AlphaFoldDB" id="A0AA39W265"/>
<dbReference type="Pfam" id="PF01535">
    <property type="entry name" value="PPR"/>
    <property type="match status" value="3"/>
</dbReference>